<dbReference type="GO" id="GO:0003824">
    <property type="term" value="F:catalytic activity"/>
    <property type="evidence" value="ECO:0007669"/>
    <property type="project" value="InterPro"/>
</dbReference>
<accession>A0AAE0K669</accession>
<dbReference type="PANTHER" id="PTHR46082:SF11">
    <property type="entry name" value="AAA+ ATPASE DOMAIN-CONTAINING PROTEIN-RELATED"/>
    <property type="match status" value="1"/>
</dbReference>
<sequence>MSGRVESPPPKARRPDSTSPPVSTPAQAPAPAPASASSQQPEWKFNPDEYTVGWICALTTEYVAAKEFLDDKAVQPKYRSPNDNNAYALGTIAGHKVVIAVLPAGEYGTSTAASVARDMLRSFRNVRMGLMVGIGGGAPRAGHDIRLGDIVVSISRNGKPAVRQYDFGKAIQGREFQMTGNLNQPPVLLLAAVNDLEARFQSEDHGLQGAIDEVLKKKPKLASRYGKPAPGTDRLFKAHVTHDGEAGCRGAADCVGTPSSLRQRGEKGEHEESPAIHYGLVASANSLMKDALVRDRLAAAEGVLCFEMEAAGLMNHFPCLVVRGICDYSDSHKNKQWQGYAAMAAAAYARELLRRIPPSQVEAEKKILASSTSPSFRNGGEVRD</sequence>
<gene>
    <name evidence="2" type="ORF">B0T24DRAFT_531820</name>
</gene>
<evidence type="ECO:0000313" key="2">
    <source>
        <dbReference type="EMBL" id="KAK3370791.1"/>
    </source>
</evidence>
<dbReference type="AlphaFoldDB" id="A0AAE0K669"/>
<dbReference type="InterPro" id="IPR035994">
    <property type="entry name" value="Nucleoside_phosphorylase_sf"/>
</dbReference>
<dbReference type="SUPFAM" id="SSF53167">
    <property type="entry name" value="Purine and uridine phosphorylases"/>
    <property type="match status" value="1"/>
</dbReference>
<dbReference type="EMBL" id="JAULSN010000005">
    <property type="protein sequence ID" value="KAK3370791.1"/>
    <property type="molecule type" value="Genomic_DNA"/>
</dbReference>
<name>A0AAE0K669_9PEZI</name>
<evidence type="ECO:0000313" key="3">
    <source>
        <dbReference type="Proteomes" id="UP001287356"/>
    </source>
</evidence>
<keyword evidence="3" id="KW-1185">Reference proteome</keyword>
<organism evidence="2 3">
    <name type="scientific">Lasiosphaeria ovina</name>
    <dbReference type="NCBI Taxonomy" id="92902"/>
    <lineage>
        <taxon>Eukaryota</taxon>
        <taxon>Fungi</taxon>
        <taxon>Dikarya</taxon>
        <taxon>Ascomycota</taxon>
        <taxon>Pezizomycotina</taxon>
        <taxon>Sordariomycetes</taxon>
        <taxon>Sordariomycetidae</taxon>
        <taxon>Sordariales</taxon>
        <taxon>Lasiosphaeriaceae</taxon>
        <taxon>Lasiosphaeria</taxon>
    </lineage>
</organism>
<reference evidence="2" key="1">
    <citation type="journal article" date="2023" name="Mol. Phylogenet. Evol.">
        <title>Genome-scale phylogeny and comparative genomics of the fungal order Sordariales.</title>
        <authorList>
            <person name="Hensen N."/>
            <person name="Bonometti L."/>
            <person name="Westerberg I."/>
            <person name="Brannstrom I.O."/>
            <person name="Guillou S."/>
            <person name="Cros-Aarteil S."/>
            <person name="Calhoun S."/>
            <person name="Haridas S."/>
            <person name="Kuo A."/>
            <person name="Mondo S."/>
            <person name="Pangilinan J."/>
            <person name="Riley R."/>
            <person name="LaButti K."/>
            <person name="Andreopoulos B."/>
            <person name="Lipzen A."/>
            <person name="Chen C."/>
            <person name="Yan M."/>
            <person name="Daum C."/>
            <person name="Ng V."/>
            <person name="Clum A."/>
            <person name="Steindorff A."/>
            <person name="Ohm R.A."/>
            <person name="Martin F."/>
            <person name="Silar P."/>
            <person name="Natvig D.O."/>
            <person name="Lalanne C."/>
            <person name="Gautier V."/>
            <person name="Ament-Velasquez S.L."/>
            <person name="Kruys A."/>
            <person name="Hutchinson M.I."/>
            <person name="Powell A.J."/>
            <person name="Barry K."/>
            <person name="Miller A.N."/>
            <person name="Grigoriev I.V."/>
            <person name="Debuchy R."/>
            <person name="Gladieux P."/>
            <person name="Hiltunen Thoren M."/>
            <person name="Johannesson H."/>
        </authorList>
    </citation>
    <scope>NUCLEOTIDE SEQUENCE</scope>
    <source>
        <strain evidence="2">CBS 958.72</strain>
    </source>
</reference>
<comment type="caution">
    <text evidence="2">The sequence shown here is derived from an EMBL/GenBank/DDBJ whole genome shotgun (WGS) entry which is preliminary data.</text>
</comment>
<dbReference type="Proteomes" id="UP001287356">
    <property type="component" value="Unassembled WGS sequence"/>
</dbReference>
<dbReference type="Gene3D" id="3.40.50.1580">
    <property type="entry name" value="Nucleoside phosphorylase domain"/>
    <property type="match status" value="1"/>
</dbReference>
<dbReference type="GO" id="GO:0009116">
    <property type="term" value="P:nucleoside metabolic process"/>
    <property type="evidence" value="ECO:0007669"/>
    <property type="project" value="InterPro"/>
</dbReference>
<dbReference type="PANTHER" id="PTHR46082">
    <property type="entry name" value="ATP/GTP-BINDING PROTEIN-RELATED"/>
    <property type="match status" value="1"/>
</dbReference>
<dbReference type="InterPro" id="IPR053137">
    <property type="entry name" value="NLR-like"/>
</dbReference>
<feature type="compositionally biased region" description="Low complexity" evidence="1">
    <location>
        <begin position="17"/>
        <end position="41"/>
    </location>
</feature>
<proteinExistence type="predicted"/>
<evidence type="ECO:0000256" key="1">
    <source>
        <dbReference type="SAM" id="MobiDB-lite"/>
    </source>
</evidence>
<protein>
    <submittedName>
        <fullName evidence="2">Nucleoside phosphorylase domain-containing protein</fullName>
    </submittedName>
</protein>
<reference evidence="2" key="2">
    <citation type="submission" date="2023-06" db="EMBL/GenBank/DDBJ databases">
        <authorList>
            <consortium name="Lawrence Berkeley National Laboratory"/>
            <person name="Haridas S."/>
            <person name="Hensen N."/>
            <person name="Bonometti L."/>
            <person name="Westerberg I."/>
            <person name="Brannstrom I.O."/>
            <person name="Guillou S."/>
            <person name="Cros-Aarteil S."/>
            <person name="Calhoun S."/>
            <person name="Kuo A."/>
            <person name="Mondo S."/>
            <person name="Pangilinan J."/>
            <person name="Riley R."/>
            <person name="Labutti K."/>
            <person name="Andreopoulos B."/>
            <person name="Lipzen A."/>
            <person name="Chen C."/>
            <person name="Yanf M."/>
            <person name="Daum C."/>
            <person name="Ng V."/>
            <person name="Clum A."/>
            <person name="Steindorff A."/>
            <person name="Ohm R."/>
            <person name="Martin F."/>
            <person name="Silar P."/>
            <person name="Natvig D."/>
            <person name="Lalanne C."/>
            <person name="Gautier V."/>
            <person name="Ament-Velasquez S.L."/>
            <person name="Kruys A."/>
            <person name="Hutchinson M.I."/>
            <person name="Powell A.J."/>
            <person name="Barry K."/>
            <person name="Miller A.N."/>
            <person name="Grigoriev I.V."/>
            <person name="Debuchy R."/>
            <person name="Gladieux P."/>
            <person name="Thoren M.H."/>
            <person name="Johannesson H."/>
        </authorList>
    </citation>
    <scope>NUCLEOTIDE SEQUENCE</scope>
    <source>
        <strain evidence="2">CBS 958.72</strain>
    </source>
</reference>
<feature type="region of interest" description="Disordered" evidence="1">
    <location>
        <begin position="1"/>
        <end position="43"/>
    </location>
</feature>